<name>A0A6M3KU70_9ZZZZ</name>
<dbReference type="GO" id="GO:0003676">
    <property type="term" value="F:nucleic acid binding"/>
    <property type="evidence" value="ECO:0007669"/>
    <property type="project" value="InterPro"/>
</dbReference>
<dbReference type="PANTHER" id="PTHR12829">
    <property type="entry name" value="N6-ADENOSINE-METHYLTRANSFERASE"/>
    <property type="match status" value="1"/>
</dbReference>
<organism evidence="5">
    <name type="scientific">viral metagenome</name>
    <dbReference type="NCBI Taxonomy" id="1070528"/>
    <lineage>
        <taxon>unclassified sequences</taxon>
        <taxon>metagenomes</taxon>
        <taxon>organismal metagenomes</taxon>
    </lineage>
</organism>
<reference evidence="5" key="1">
    <citation type="submission" date="2020-03" db="EMBL/GenBank/DDBJ databases">
        <title>The deep terrestrial virosphere.</title>
        <authorList>
            <person name="Holmfeldt K."/>
            <person name="Nilsson E."/>
            <person name="Simone D."/>
            <person name="Lopez-Fernandez M."/>
            <person name="Wu X."/>
            <person name="de Brujin I."/>
            <person name="Lundin D."/>
            <person name="Andersson A."/>
            <person name="Bertilsson S."/>
            <person name="Dopson M."/>
        </authorList>
    </citation>
    <scope>NUCLEOTIDE SEQUENCE</scope>
    <source>
        <strain evidence="4">MM415A04781</strain>
        <strain evidence="5">MM415B02232</strain>
    </source>
</reference>
<dbReference type="GO" id="GO:0001734">
    <property type="term" value="F:mRNA m(6)A methyltransferase activity"/>
    <property type="evidence" value="ECO:0007669"/>
    <property type="project" value="UniProtKB-ARBA"/>
</dbReference>
<dbReference type="EMBL" id="MT142567">
    <property type="protein sequence ID" value="QJA85322.1"/>
    <property type="molecule type" value="Genomic_DNA"/>
</dbReference>
<evidence type="ECO:0000256" key="3">
    <source>
        <dbReference type="ARBA" id="ARBA00022691"/>
    </source>
</evidence>
<dbReference type="InterPro" id="IPR007757">
    <property type="entry name" value="MT-A70-like"/>
</dbReference>
<keyword evidence="1 5" id="KW-0489">Methyltransferase</keyword>
<accession>A0A6M3KU70</accession>
<dbReference type="Pfam" id="PF05063">
    <property type="entry name" value="MT-A70"/>
    <property type="match status" value="1"/>
</dbReference>
<evidence type="ECO:0000256" key="1">
    <source>
        <dbReference type="ARBA" id="ARBA00022603"/>
    </source>
</evidence>
<evidence type="ECO:0000313" key="5">
    <source>
        <dbReference type="EMBL" id="QJA85322.1"/>
    </source>
</evidence>
<dbReference type="SUPFAM" id="SSF53335">
    <property type="entry name" value="S-adenosyl-L-methionine-dependent methyltransferases"/>
    <property type="match status" value="1"/>
</dbReference>
<gene>
    <name evidence="4" type="ORF">MM415A04781_0007</name>
    <name evidence="5" type="ORF">MM415B02232_0021</name>
</gene>
<dbReference type="PANTHER" id="PTHR12829:SF7">
    <property type="entry name" value="N6-ADENOSINE-METHYLTRANSFERASE CATALYTIC SUBUNIT"/>
    <property type="match status" value="1"/>
</dbReference>
<dbReference type="InterPro" id="IPR002052">
    <property type="entry name" value="DNA_methylase_N6_adenine_CS"/>
</dbReference>
<dbReference type="GO" id="GO:0032259">
    <property type="term" value="P:methylation"/>
    <property type="evidence" value="ECO:0007669"/>
    <property type="project" value="UniProtKB-KW"/>
</dbReference>
<dbReference type="InterPro" id="IPR029063">
    <property type="entry name" value="SAM-dependent_MTases_sf"/>
</dbReference>
<keyword evidence="2 5" id="KW-0808">Transferase</keyword>
<dbReference type="AlphaFoldDB" id="A0A6M3KU70"/>
<dbReference type="PROSITE" id="PS00092">
    <property type="entry name" value="N6_MTASE"/>
    <property type="match status" value="1"/>
</dbReference>
<keyword evidence="3" id="KW-0949">S-adenosyl-L-methionine</keyword>
<sequence length="186" mass="21480">MKKYQIILADPPYPIKWQGSNSIGTKPLEYPTMTIAELCNLPVKQIVDDCSMLFIWTTNSFLPETLGIIKFWGFQYDKLWTWCKPTGAGGHPRNATEHLVIARRGALITLDRHERAINNWTPAPTGRHSEKPQIFVDEIERLYPNTRRIELFARVKRFGWDSIGFDIEGCDIRESLDKLVTLKGIY</sequence>
<evidence type="ECO:0000313" key="4">
    <source>
        <dbReference type="EMBL" id="QJA69316.1"/>
    </source>
</evidence>
<proteinExistence type="predicted"/>
<dbReference type="PROSITE" id="PS51143">
    <property type="entry name" value="MT_A70"/>
    <property type="match status" value="1"/>
</dbReference>
<evidence type="ECO:0000256" key="2">
    <source>
        <dbReference type="ARBA" id="ARBA00022679"/>
    </source>
</evidence>
<protein>
    <submittedName>
        <fullName evidence="5">Putative methyltransferase</fullName>
    </submittedName>
</protein>
<dbReference type="EMBL" id="MT141695">
    <property type="protein sequence ID" value="QJA69316.1"/>
    <property type="molecule type" value="Genomic_DNA"/>
</dbReference>